<dbReference type="SMART" id="SM00233">
    <property type="entry name" value="PH"/>
    <property type="match status" value="1"/>
</dbReference>
<dbReference type="InterPro" id="IPR011993">
    <property type="entry name" value="PH-like_dom_sf"/>
</dbReference>
<feature type="non-terminal residue" evidence="2">
    <location>
        <position position="1"/>
    </location>
</feature>
<evidence type="ECO:0000313" key="2">
    <source>
        <dbReference type="EMBL" id="ETO12579.1"/>
    </source>
</evidence>
<dbReference type="OMA" id="WFKESQV"/>
<dbReference type="PANTHER" id="PTHR14336">
    <property type="entry name" value="TANDEM PH DOMAIN CONTAINING PROTEIN"/>
    <property type="match status" value="1"/>
</dbReference>
<dbReference type="Proteomes" id="UP000023152">
    <property type="component" value="Unassembled WGS sequence"/>
</dbReference>
<dbReference type="EMBL" id="ASPP01021272">
    <property type="protein sequence ID" value="ETO12579.1"/>
    <property type="molecule type" value="Genomic_DNA"/>
</dbReference>
<dbReference type="PANTHER" id="PTHR14336:SF8">
    <property type="entry name" value="PROTEIN OPY1"/>
    <property type="match status" value="1"/>
</dbReference>
<dbReference type="InterPro" id="IPR051707">
    <property type="entry name" value="PI-Interact_SigTrans_Reg"/>
</dbReference>
<sequence length="152" mass="18288">DGLTKKVFYRQQQKKVGWTFVHSYYQKKTGRHWGVWRKRWAVLQGSILYTFKEEKQKKNFFFCWCFLQNYENPTEIIDLKVFSSVKSSEDRTNRKHSFDVYSPDLRHSLVATSESEKEDWIRHIGKAIVLSNKKTIQKDYEYGGEDDEENDE</sequence>
<evidence type="ECO:0000313" key="3">
    <source>
        <dbReference type="Proteomes" id="UP000023152"/>
    </source>
</evidence>
<keyword evidence="3" id="KW-1185">Reference proteome</keyword>
<dbReference type="InterPro" id="IPR001849">
    <property type="entry name" value="PH_domain"/>
</dbReference>
<dbReference type="Pfam" id="PF00169">
    <property type="entry name" value="PH"/>
    <property type="match status" value="1"/>
</dbReference>
<comment type="caution">
    <text evidence="2">The sequence shown here is derived from an EMBL/GenBank/DDBJ whole genome shotgun (WGS) entry which is preliminary data.</text>
</comment>
<evidence type="ECO:0000259" key="1">
    <source>
        <dbReference type="PROSITE" id="PS50003"/>
    </source>
</evidence>
<protein>
    <recommendedName>
        <fullName evidence="1">PH domain-containing protein</fullName>
    </recommendedName>
</protein>
<accession>X6MFA9</accession>
<reference evidence="2 3" key="1">
    <citation type="journal article" date="2013" name="Curr. Biol.">
        <title>The Genome of the Foraminiferan Reticulomyxa filosa.</title>
        <authorList>
            <person name="Glockner G."/>
            <person name="Hulsmann N."/>
            <person name="Schleicher M."/>
            <person name="Noegel A.A."/>
            <person name="Eichinger L."/>
            <person name="Gallinger C."/>
            <person name="Pawlowski J."/>
            <person name="Sierra R."/>
            <person name="Euteneuer U."/>
            <person name="Pillet L."/>
            <person name="Moustafa A."/>
            <person name="Platzer M."/>
            <person name="Groth M."/>
            <person name="Szafranski K."/>
            <person name="Schliwa M."/>
        </authorList>
    </citation>
    <scope>NUCLEOTIDE SEQUENCE [LARGE SCALE GENOMIC DNA]</scope>
</reference>
<feature type="domain" description="PH" evidence="1">
    <location>
        <begin position="12"/>
        <end position="129"/>
    </location>
</feature>
<name>X6MFA9_RETFI</name>
<dbReference type="AlphaFoldDB" id="X6MFA9"/>
<dbReference type="SUPFAM" id="SSF50729">
    <property type="entry name" value="PH domain-like"/>
    <property type="match status" value="1"/>
</dbReference>
<dbReference type="OrthoDB" id="185175at2759"/>
<proteinExistence type="predicted"/>
<gene>
    <name evidence="2" type="ORF">RFI_24797</name>
</gene>
<dbReference type="Gene3D" id="2.30.29.30">
    <property type="entry name" value="Pleckstrin-homology domain (PH domain)/Phosphotyrosine-binding domain (PTB)"/>
    <property type="match status" value="1"/>
</dbReference>
<dbReference type="PROSITE" id="PS50003">
    <property type="entry name" value="PH_DOMAIN"/>
    <property type="match status" value="1"/>
</dbReference>
<organism evidence="2 3">
    <name type="scientific">Reticulomyxa filosa</name>
    <dbReference type="NCBI Taxonomy" id="46433"/>
    <lineage>
        <taxon>Eukaryota</taxon>
        <taxon>Sar</taxon>
        <taxon>Rhizaria</taxon>
        <taxon>Retaria</taxon>
        <taxon>Foraminifera</taxon>
        <taxon>Monothalamids</taxon>
        <taxon>Reticulomyxidae</taxon>
        <taxon>Reticulomyxa</taxon>
    </lineage>
</organism>